<keyword evidence="1" id="KW-0378">Hydrolase</keyword>
<gene>
    <name evidence="2" type="ORF">HaLaN_31636</name>
</gene>
<protein>
    <submittedName>
        <fullName evidence="2">Peptidase_S15 domain-containing protein</fullName>
    </submittedName>
</protein>
<dbReference type="AlphaFoldDB" id="A0A6A0AI80"/>
<feature type="non-terminal residue" evidence="2">
    <location>
        <position position="1"/>
    </location>
</feature>
<dbReference type="PANTHER" id="PTHR22946">
    <property type="entry name" value="DIENELACTONE HYDROLASE DOMAIN-CONTAINING PROTEIN-RELATED"/>
    <property type="match status" value="1"/>
</dbReference>
<dbReference type="Proteomes" id="UP000485058">
    <property type="component" value="Unassembled WGS sequence"/>
</dbReference>
<dbReference type="PANTHER" id="PTHR22946:SF9">
    <property type="entry name" value="POLYKETIDE TRANSFERASE AF380"/>
    <property type="match status" value="1"/>
</dbReference>
<feature type="non-terminal residue" evidence="2">
    <location>
        <position position="65"/>
    </location>
</feature>
<dbReference type="InterPro" id="IPR029058">
    <property type="entry name" value="AB_hydrolase_fold"/>
</dbReference>
<dbReference type="InterPro" id="IPR050261">
    <property type="entry name" value="FrsA_esterase"/>
</dbReference>
<dbReference type="SUPFAM" id="SSF53474">
    <property type="entry name" value="alpha/beta-Hydrolases"/>
    <property type="match status" value="1"/>
</dbReference>
<name>A0A6A0AI80_HAELA</name>
<keyword evidence="3" id="KW-1185">Reference proteome</keyword>
<evidence type="ECO:0000313" key="3">
    <source>
        <dbReference type="Proteomes" id="UP000485058"/>
    </source>
</evidence>
<sequence>LQAGMAVLAFDYRGFGGSDGAVRNLVSWPRHLQDWQAALDFVHSGGLGKGRVDTTRVGLWGVSFS</sequence>
<dbReference type="GO" id="GO:0016788">
    <property type="term" value="F:hydrolase activity, acting on ester bonds"/>
    <property type="evidence" value="ECO:0007669"/>
    <property type="project" value="UniProtKB-ARBA"/>
</dbReference>
<comment type="caution">
    <text evidence="2">The sequence shown here is derived from an EMBL/GenBank/DDBJ whole genome shotgun (WGS) entry which is preliminary data.</text>
</comment>
<evidence type="ECO:0000256" key="1">
    <source>
        <dbReference type="ARBA" id="ARBA00022801"/>
    </source>
</evidence>
<proteinExistence type="predicted"/>
<organism evidence="2 3">
    <name type="scientific">Haematococcus lacustris</name>
    <name type="common">Green alga</name>
    <name type="synonym">Haematococcus pluvialis</name>
    <dbReference type="NCBI Taxonomy" id="44745"/>
    <lineage>
        <taxon>Eukaryota</taxon>
        <taxon>Viridiplantae</taxon>
        <taxon>Chlorophyta</taxon>
        <taxon>core chlorophytes</taxon>
        <taxon>Chlorophyceae</taxon>
        <taxon>CS clade</taxon>
        <taxon>Chlamydomonadales</taxon>
        <taxon>Haematococcaceae</taxon>
        <taxon>Haematococcus</taxon>
    </lineage>
</organism>
<dbReference type="Gene3D" id="3.40.50.1820">
    <property type="entry name" value="alpha/beta hydrolase"/>
    <property type="match status" value="1"/>
</dbReference>
<reference evidence="2 3" key="1">
    <citation type="submission" date="2020-02" db="EMBL/GenBank/DDBJ databases">
        <title>Draft genome sequence of Haematococcus lacustris strain NIES-144.</title>
        <authorList>
            <person name="Morimoto D."/>
            <person name="Nakagawa S."/>
            <person name="Yoshida T."/>
            <person name="Sawayama S."/>
        </authorList>
    </citation>
    <scope>NUCLEOTIDE SEQUENCE [LARGE SCALE GENOMIC DNA]</scope>
    <source>
        <strain evidence="2 3">NIES-144</strain>
    </source>
</reference>
<accession>A0A6A0AI80</accession>
<dbReference type="EMBL" id="BLLF01006627">
    <property type="protein sequence ID" value="GFH32422.1"/>
    <property type="molecule type" value="Genomic_DNA"/>
</dbReference>
<evidence type="ECO:0000313" key="2">
    <source>
        <dbReference type="EMBL" id="GFH32422.1"/>
    </source>
</evidence>